<keyword evidence="2" id="KW-1005">Bacterial flagellum biogenesis</keyword>
<dbReference type="InterPro" id="IPR009967">
    <property type="entry name" value="Flagellum_FlbT"/>
</dbReference>
<evidence type="ECO:0000256" key="3">
    <source>
        <dbReference type="ARBA" id="ARBA00022884"/>
    </source>
</evidence>
<comment type="caution">
    <text evidence="5">The sequence shown here is derived from an EMBL/GenBank/DDBJ whole genome shotgun (WGS) entry which is preliminary data.</text>
</comment>
<dbReference type="EMBL" id="BPRE01000002">
    <property type="protein sequence ID" value="GJE74371.1"/>
    <property type="molecule type" value="Genomic_DNA"/>
</dbReference>
<evidence type="ECO:0000256" key="2">
    <source>
        <dbReference type="ARBA" id="ARBA00022795"/>
    </source>
</evidence>
<dbReference type="RefSeq" id="WP_373324358.1">
    <property type="nucleotide sequence ID" value="NZ_BPRE01000002.1"/>
</dbReference>
<evidence type="ECO:0000313" key="6">
    <source>
        <dbReference type="Proteomes" id="UP001055093"/>
    </source>
</evidence>
<organism evidence="5 6">
    <name type="scientific">Methylorubrum suomiense</name>
    <dbReference type="NCBI Taxonomy" id="144191"/>
    <lineage>
        <taxon>Bacteria</taxon>
        <taxon>Pseudomonadati</taxon>
        <taxon>Pseudomonadota</taxon>
        <taxon>Alphaproteobacteria</taxon>
        <taxon>Hyphomicrobiales</taxon>
        <taxon>Methylobacteriaceae</taxon>
        <taxon>Methylorubrum</taxon>
    </lineage>
</organism>
<name>A0ABQ4UPX2_9HYPH</name>
<dbReference type="Proteomes" id="UP001055093">
    <property type="component" value="Unassembled WGS sequence"/>
</dbReference>
<reference evidence="5" key="1">
    <citation type="journal article" date="2021" name="Front. Microbiol.">
        <title>Comprehensive Comparative Genomics and Phenotyping of Methylobacterium Species.</title>
        <authorList>
            <person name="Alessa O."/>
            <person name="Ogura Y."/>
            <person name="Fujitani Y."/>
            <person name="Takami H."/>
            <person name="Hayashi T."/>
            <person name="Sahin N."/>
            <person name="Tani A."/>
        </authorList>
    </citation>
    <scope>NUCLEOTIDE SEQUENCE</scope>
    <source>
        <strain evidence="5">DSM 14458</strain>
    </source>
</reference>
<dbReference type="Pfam" id="PF07378">
    <property type="entry name" value="FlbT"/>
    <property type="match status" value="1"/>
</dbReference>
<evidence type="ECO:0000256" key="4">
    <source>
        <dbReference type="SAM" id="MobiDB-lite"/>
    </source>
</evidence>
<evidence type="ECO:0000313" key="5">
    <source>
        <dbReference type="EMBL" id="GJE74371.1"/>
    </source>
</evidence>
<feature type="region of interest" description="Disordered" evidence="4">
    <location>
        <begin position="153"/>
        <end position="191"/>
    </location>
</feature>
<feature type="compositionally biased region" description="Basic and acidic residues" evidence="4">
    <location>
        <begin position="181"/>
        <end position="191"/>
    </location>
</feature>
<keyword evidence="1" id="KW-0678">Repressor</keyword>
<keyword evidence="6" id="KW-1185">Reference proteome</keyword>
<reference evidence="5" key="2">
    <citation type="submission" date="2021-08" db="EMBL/GenBank/DDBJ databases">
        <authorList>
            <person name="Tani A."/>
            <person name="Ola A."/>
            <person name="Ogura Y."/>
            <person name="Katsura K."/>
            <person name="Hayashi T."/>
        </authorList>
    </citation>
    <scope>NUCLEOTIDE SEQUENCE</scope>
    <source>
        <strain evidence="5">DSM 14458</strain>
    </source>
</reference>
<dbReference type="NCBIfam" id="NF001995">
    <property type="entry name" value="PRK00794.1-1"/>
    <property type="match status" value="1"/>
</dbReference>
<evidence type="ECO:0000256" key="1">
    <source>
        <dbReference type="ARBA" id="ARBA00022491"/>
    </source>
</evidence>
<accession>A0ABQ4UPX2</accession>
<proteinExistence type="predicted"/>
<keyword evidence="3" id="KW-0694">RNA-binding</keyword>
<gene>
    <name evidence="5" type="primary">flbT_1</name>
    <name evidence="5" type="ORF">BGCPKDLD_0940</name>
</gene>
<protein>
    <submittedName>
        <fullName evidence="5">Flagellum biosynthesis repressor protein FlbT</fullName>
    </submittedName>
</protein>
<sequence length="191" mass="20879">MPRGNGKTEKPSQRSTARTMHLNLRAGERVYINGAVVRTDRKVTLELMNDATFLLEGHVLQAEEATTPLRQLYFAAQTMLIDPAQAALARTIFETLRGGILAATSESMIVSGLTTAHTFVEAGRPFEALKVIRALYKAEAALIDGAQPAPILPATLQPSDRIEPRRPASRTHRTVPNPDLKVSRMAEEVSP</sequence>